<dbReference type="Proteomes" id="UP001589862">
    <property type="component" value="Unassembled WGS sequence"/>
</dbReference>
<reference evidence="2 3" key="1">
    <citation type="submission" date="2024-09" db="EMBL/GenBank/DDBJ databases">
        <authorList>
            <person name="Sun Q."/>
            <person name="Mori K."/>
        </authorList>
    </citation>
    <scope>NUCLEOTIDE SEQUENCE [LARGE SCALE GENOMIC DNA]</scope>
    <source>
        <strain evidence="2 3">NCAIM B.02604</strain>
    </source>
</reference>
<gene>
    <name evidence="2" type="ORF">ACFFFR_02605</name>
</gene>
<dbReference type="EMBL" id="JBHLUB010000002">
    <property type="protein sequence ID" value="MFC0581282.1"/>
    <property type="molecule type" value="Genomic_DNA"/>
</dbReference>
<evidence type="ECO:0000313" key="3">
    <source>
        <dbReference type="Proteomes" id="UP001589862"/>
    </source>
</evidence>
<protein>
    <submittedName>
        <fullName evidence="2">Uncharacterized protein</fullName>
    </submittedName>
</protein>
<accession>A0ABV6PA58</accession>
<name>A0ABV6PA58_9MICC</name>
<keyword evidence="1" id="KW-0812">Transmembrane</keyword>
<comment type="caution">
    <text evidence="2">The sequence shown here is derived from an EMBL/GenBank/DDBJ whole genome shotgun (WGS) entry which is preliminary data.</text>
</comment>
<feature type="transmembrane region" description="Helical" evidence="1">
    <location>
        <begin position="61"/>
        <end position="84"/>
    </location>
</feature>
<evidence type="ECO:0000313" key="2">
    <source>
        <dbReference type="EMBL" id="MFC0581282.1"/>
    </source>
</evidence>
<keyword evidence="1" id="KW-0472">Membrane</keyword>
<evidence type="ECO:0000256" key="1">
    <source>
        <dbReference type="SAM" id="Phobius"/>
    </source>
</evidence>
<dbReference type="RefSeq" id="WP_377457972.1">
    <property type="nucleotide sequence ID" value="NZ_JBHLUB010000002.1"/>
</dbReference>
<keyword evidence="3" id="KW-1185">Reference proteome</keyword>
<keyword evidence="1" id="KW-1133">Transmembrane helix</keyword>
<feature type="transmembrane region" description="Helical" evidence="1">
    <location>
        <begin position="91"/>
        <end position="109"/>
    </location>
</feature>
<sequence length="196" mass="21211">MLKLFRAAYICSRAFSRTRTEAAHLFLGMLFSTVASGQRNVHVTADGNGTFALVPNTPLPTVLRSLGMFALLCVPAALGILVTVSSPANRLPLMLGLVITFLLLIWLIVGLRTMMRRSGGAALDTSGLPRGQYYVLSAVGQLPGSNSGVPADLRSRINALPADVTVVTYAEDEELLARYLRLGFVNDRGLRVYFRV</sequence>
<proteinExistence type="predicted"/>
<organism evidence="2 3">
    <name type="scientific">Micrococcoides hystricis</name>
    <dbReference type="NCBI Taxonomy" id="1572761"/>
    <lineage>
        <taxon>Bacteria</taxon>
        <taxon>Bacillati</taxon>
        <taxon>Actinomycetota</taxon>
        <taxon>Actinomycetes</taxon>
        <taxon>Micrococcales</taxon>
        <taxon>Micrococcaceae</taxon>
        <taxon>Micrococcoides</taxon>
    </lineage>
</organism>